<dbReference type="Proteomes" id="UP000322234">
    <property type="component" value="Unassembled WGS sequence"/>
</dbReference>
<keyword evidence="2" id="KW-1185">Reference proteome</keyword>
<comment type="caution">
    <text evidence="1">The sequence shown here is derived from an EMBL/GenBank/DDBJ whole genome shotgun (WGS) entry which is preliminary data.</text>
</comment>
<proteinExistence type="predicted"/>
<protein>
    <submittedName>
        <fullName evidence="1">Uncharacterized protein</fullName>
    </submittedName>
</protein>
<dbReference type="AlphaFoldDB" id="A0A6B0S995"/>
<reference evidence="1" key="1">
    <citation type="submission" date="2019-10" db="EMBL/GenBank/DDBJ databases">
        <title>The sequence and de novo assembly of the wild yak genome.</title>
        <authorList>
            <person name="Liu Y."/>
        </authorList>
    </citation>
    <scope>NUCLEOTIDE SEQUENCE [LARGE SCALE GENOMIC DNA]</scope>
    <source>
        <tissue evidence="1">Blood</tissue>
    </source>
</reference>
<organism evidence="1 2">
    <name type="scientific">Bos mutus</name>
    <name type="common">wild yak</name>
    <dbReference type="NCBI Taxonomy" id="72004"/>
    <lineage>
        <taxon>Eukaryota</taxon>
        <taxon>Metazoa</taxon>
        <taxon>Chordata</taxon>
        <taxon>Craniata</taxon>
        <taxon>Vertebrata</taxon>
        <taxon>Euteleostomi</taxon>
        <taxon>Mammalia</taxon>
        <taxon>Eutheria</taxon>
        <taxon>Laurasiatheria</taxon>
        <taxon>Artiodactyla</taxon>
        <taxon>Ruminantia</taxon>
        <taxon>Pecora</taxon>
        <taxon>Bovidae</taxon>
        <taxon>Bovinae</taxon>
        <taxon>Bos</taxon>
    </lineage>
</organism>
<gene>
    <name evidence="1" type="ORF">E5288_WYG022080</name>
</gene>
<evidence type="ECO:0000313" key="1">
    <source>
        <dbReference type="EMBL" id="MXQ98902.1"/>
    </source>
</evidence>
<name>A0A6B0S995_9CETA</name>
<evidence type="ECO:0000313" key="2">
    <source>
        <dbReference type="Proteomes" id="UP000322234"/>
    </source>
</evidence>
<accession>A0A6B0S995</accession>
<dbReference type="EMBL" id="VBQZ03000304">
    <property type="protein sequence ID" value="MXQ98902.1"/>
    <property type="molecule type" value="Genomic_DNA"/>
</dbReference>
<sequence>MALLAIHSWRWAAAAVAFEKRRHAVILIRPLVFFPGPGPQWRSHQLRSSGTAGISQISELLRHTTWRRLGKDNSRELLDATRLFPIKVQGIVLIYAEAVDMN</sequence>